<dbReference type="Pfam" id="PF01841">
    <property type="entry name" value="Transglut_core"/>
    <property type="match status" value="1"/>
</dbReference>
<keyword evidence="4" id="KW-0614">Plasmid</keyword>
<dbReference type="PANTHER" id="PTHR38339">
    <property type="entry name" value="TRANSGLUTAMINASE DOMAIN PROTEIN"/>
    <property type="match status" value="1"/>
</dbReference>
<evidence type="ECO:0000259" key="2">
    <source>
        <dbReference type="SMART" id="SM00460"/>
    </source>
</evidence>
<dbReference type="Gene3D" id="3.10.620.30">
    <property type="match status" value="1"/>
</dbReference>
<keyword evidence="1" id="KW-0732">Signal</keyword>
<organism evidence="3 5">
    <name type="scientific">Parabacteroides distasonis</name>
    <dbReference type="NCBI Taxonomy" id="823"/>
    <lineage>
        <taxon>Bacteria</taxon>
        <taxon>Pseudomonadati</taxon>
        <taxon>Bacteroidota</taxon>
        <taxon>Bacteroidia</taxon>
        <taxon>Bacteroidales</taxon>
        <taxon>Tannerellaceae</taxon>
        <taxon>Parabacteroides</taxon>
    </lineage>
</organism>
<dbReference type="InterPro" id="IPR013783">
    <property type="entry name" value="Ig-like_fold"/>
</dbReference>
<feature type="signal peptide" evidence="1">
    <location>
        <begin position="1"/>
        <end position="19"/>
    </location>
</feature>
<evidence type="ECO:0000313" key="5">
    <source>
        <dbReference type="Proteomes" id="UP001198806"/>
    </source>
</evidence>
<dbReference type="SUPFAM" id="SSF49265">
    <property type="entry name" value="Fibronectin type III"/>
    <property type="match status" value="1"/>
</dbReference>
<dbReference type="SMART" id="SM00460">
    <property type="entry name" value="TGc"/>
    <property type="match status" value="1"/>
</dbReference>
<dbReference type="Gene3D" id="2.60.40.10">
    <property type="entry name" value="Immunoglobulins"/>
    <property type="match status" value="1"/>
</dbReference>
<dbReference type="InterPro" id="IPR038765">
    <property type="entry name" value="Papain-like_cys_pep_sf"/>
</dbReference>
<evidence type="ECO:0000313" key="3">
    <source>
        <dbReference type="EMBL" id="MCB6520324.1"/>
    </source>
</evidence>
<dbReference type="RefSeq" id="WP_008781179.1">
    <property type="nucleotide sequence ID" value="NZ_CP120354.1"/>
</dbReference>
<dbReference type="Proteomes" id="UP001221009">
    <property type="component" value="Plasmid unnamed"/>
</dbReference>
<gene>
    <name evidence="3" type="ORF">LI194_21320</name>
    <name evidence="4" type="ORF">P2T59_22610</name>
</gene>
<dbReference type="AlphaFoldDB" id="A0AAP2VMV6"/>
<protein>
    <submittedName>
        <fullName evidence="3">DUF6383 domain-containing protein</fullName>
    </submittedName>
    <submittedName>
        <fullName evidence="4">Transglutaminase domain-containing protein</fullName>
    </submittedName>
</protein>
<dbReference type="PANTHER" id="PTHR38339:SF1">
    <property type="entry name" value="TRANSGLUTAMINASE-LIKE DOMAIN-CONTAINING PROTEIN"/>
    <property type="match status" value="1"/>
</dbReference>
<evidence type="ECO:0000313" key="6">
    <source>
        <dbReference type="Proteomes" id="UP001221009"/>
    </source>
</evidence>
<dbReference type="EMBL" id="JAJCNI010000049">
    <property type="protein sequence ID" value="MCB6520324.1"/>
    <property type="molecule type" value="Genomic_DNA"/>
</dbReference>
<dbReference type="CDD" id="cd00063">
    <property type="entry name" value="FN3"/>
    <property type="match status" value="1"/>
</dbReference>
<proteinExistence type="predicted"/>
<dbReference type="InterPro" id="IPR003961">
    <property type="entry name" value="FN3_dom"/>
</dbReference>
<geneLocation type="plasmid" evidence="4 6">
    <name>unnamed</name>
</geneLocation>
<reference evidence="3" key="1">
    <citation type="submission" date="2021-10" db="EMBL/GenBank/DDBJ databases">
        <title>Collection of gut derived symbiotic bacterial strains cultured from healthy donors.</title>
        <authorList>
            <person name="Lin H."/>
            <person name="Littmann E."/>
            <person name="Kohout C."/>
            <person name="Pamer E.G."/>
        </authorList>
    </citation>
    <scope>NUCLEOTIDE SEQUENCE</scope>
    <source>
        <strain evidence="3">DFI.2.94</strain>
    </source>
</reference>
<accession>A0AAP2VMV6</accession>
<dbReference type="Proteomes" id="UP001198806">
    <property type="component" value="Unassembled WGS sequence"/>
</dbReference>
<evidence type="ECO:0000313" key="4">
    <source>
        <dbReference type="EMBL" id="WET66776.1"/>
    </source>
</evidence>
<dbReference type="InterPro" id="IPR002931">
    <property type="entry name" value="Transglutaminase-like"/>
</dbReference>
<feature type="chain" id="PRO_5042796766" evidence="1">
    <location>
        <begin position="20"/>
        <end position="481"/>
    </location>
</feature>
<sequence length="481" mass="53200">MRYLLLTAALAMNMQAMLAQSSYQVKNSVTLRNEDCDLTKMSVILPVPVSNIYQDVVGLKGSSGTVLDLDASNRYLRDIKTDGQPSSGESYTLSEEFSVTLYPMYIDMAQFTTLYPYDTESAIYKRYTADKGGYIDTSNPTIRSVSDRLWGESGGEILDYARLCYEYVAANFKYLYTDTGINPIATILSDGGGDCGNLASIFVNLMRAKKIPAKHIVTVRPDGSHHVWADFYLERYGWIPVDVNARLVDPRGNYFGYCRGDGIIMSEDICHEAEFLPGEKFEGVILQTFWYWYWYRNASGTVEAEHALRGRQTGRVSIPVIEETRYDRATLSWNLFPGATGYRSKVYEKATGRLTDVVDVPADASSMPLDGLDPETEYGIVFTPLRMVGNIETSMGTYDLALKTAAVPTANGEIPMAKAATVWGKDGRLSVHLASPSKVYISAFDGRLLQAVALPAGDTSLALSAGRYIIRVGNEVFKVAL</sequence>
<dbReference type="InterPro" id="IPR036116">
    <property type="entry name" value="FN3_sf"/>
</dbReference>
<dbReference type="SUPFAM" id="SSF54001">
    <property type="entry name" value="Cysteine proteinases"/>
    <property type="match status" value="1"/>
</dbReference>
<feature type="domain" description="Transglutaminase-like" evidence="2">
    <location>
        <begin position="187"/>
        <end position="245"/>
    </location>
</feature>
<reference evidence="4" key="2">
    <citation type="submission" date="2023-03" db="EMBL/GenBank/DDBJ databases">
        <title>Parabacteroides distasonis, a bacteria resistant against UC.</title>
        <authorList>
            <person name="Dai W."/>
        </authorList>
    </citation>
    <scope>NUCLEOTIDE SEQUENCE</scope>
    <source>
        <strain evidence="4">F1-28</strain>
        <plasmid evidence="4">unnamed</plasmid>
    </source>
</reference>
<name>A0AAP2VMV6_PARDI</name>
<dbReference type="EMBL" id="CP120354">
    <property type="protein sequence ID" value="WET66776.1"/>
    <property type="molecule type" value="Genomic_DNA"/>
</dbReference>
<evidence type="ECO:0000256" key="1">
    <source>
        <dbReference type="SAM" id="SignalP"/>
    </source>
</evidence>